<accession>S7W713</accession>
<dbReference type="Proteomes" id="UP000014978">
    <property type="component" value="Unassembled WGS sequence"/>
</dbReference>
<dbReference type="InterPro" id="IPR002093">
    <property type="entry name" value="BRCA2_repeat"/>
</dbReference>
<keyword evidence="6" id="KW-1185">Reference proteome</keyword>
<evidence type="ECO:0000313" key="6">
    <source>
        <dbReference type="Proteomes" id="UP000014978"/>
    </source>
</evidence>
<dbReference type="AlphaFoldDB" id="S7W713"/>
<dbReference type="InParanoid" id="S7W713"/>
<dbReference type="HOGENOM" id="CLU_406066_0_0_1"/>
<evidence type="ECO:0000313" key="5">
    <source>
        <dbReference type="EMBL" id="EPR78596.1"/>
    </source>
</evidence>
<comment type="caution">
    <text evidence="5">The sequence shown here is derived from an EMBL/GenBank/DDBJ whole genome shotgun (WGS) entry which is preliminary data.</text>
</comment>
<feature type="domain" description="BRCA2 OB1" evidence="4">
    <location>
        <begin position="442"/>
        <end position="543"/>
    </location>
</feature>
<dbReference type="GO" id="GO:0000724">
    <property type="term" value="P:double-strand break repair via homologous recombination"/>
    <property type="evidence" value="ECO:0007669"/>
    <property type="project" value="InterPro"/>
</dbReference>
<dbReference type="GO" id="GO:0006355">
    <property type="term" value="P:regulation of DNA-templated transcription"/>
    <property type="evidence" value="ECO:0007669"/>
    <property type="project" value="TreeGrafter"/>
</dbReference>
<dbReference type="InterPro" id="IPR015187">
    <property type="entry name" value="BRCA2_OB_1"/>
</dbReference>
<protein>
    <recommendedName>
        <fullName evidence="4">BRCA2 OB1 domain-containing protein</fullName>
    </recommendedName>
</protein>
<sequence>MNLSSLLFLSKSLFVSSFYKIIIFFSCMHSLEENEILSSFSPLDFMDDNSSTIELDTELERMISLNEKENASQDLIQDLSSYTEIQKEDLEASLKHSFTEKDSNFDIDSIEIVSDFDSFDDISLESEDLNESTNINSASLFSKEESFIVTGFQTANSKKIKISEESFHKMNEQLNDENTLIKNEEIGNLDEEINNIVEFKRRKISNEGIELKTDLKTIGNNIKEEIDGNNTKKEIYEYPLKESNTFKINNNKIQSIKENNHHIKIKSCIKKSTEENNNFSQIESGIKKITKEDNHHTKIEPDIKKIIEENINSSKIHYNVQLIEKNDILPKINNYHLKRRIENNNPIKTNNKEITTKYNINKDFKKKLNINKKDIEEERKYEEKMKKIFLRIIEDVKIENVKNYFKWEWLNLKIKNITDKSEEEIFNLLKNNIIKRKEREYSILRRIIEGDDISYKYMILMIINIEKDFIELFDGFYSTKFKIDTGISKRIISQKLKLFDKIKVFGAERIDEDKNINTSKIILKLHSNSIRSTNRTSKLGYQKKISFLTTIGKIKKNGGIIPAIEVKIIKILEEKATITARGYKNTVDINKVDEEIEKIKKLSLENGIEKIEEEIKGNKFIKILVKDIRDEQEAIITWWSPQDVKINEKYRFIYLNVIQGLEFKLTTTRNSCIQNIK</sequence>
<dbReference type="Pfam" id="PF00634">
    <property type="entry name" value="BRCA2"/>
    <property type="match status" value="1"/>
</dbReference>
<evidence type="ECO:0000256" key="2">
    <source>
        <dbReference type="ARBA" id="ARBA00022763"/>
    </source>
</evidence>
<dbReference type="OrthoDB" id="21095at2759"/>
<evidence type="ECO:0000256" key="3">
    <source>
        <dbReference type="ARBA" id="ARBA00023204"/>
    </source>
</evidence>
<dbReference type="PANTHER" id="PTHR11289">
    <property type="entry name" value="BREAST CANCER TYPE 2 SUSCEPTIBILITY PROTEIN BRCA2"/>
    <property type="match status" value="1"/>
</dbReference>
<dbReference type="SUPFAM" id="SSF50249">
    <property type="entry name" value="Nucleic acid-binding proteins"/>
    <property type="match status" value="1"/>
</dbReference>
<name>S7W713_SPRLO</name>
<dbReference type="STRING" id="1358809.S7W713"/>
<gene>
    <name evidence="5" type="ORF">SLOPH_1839</name>
</gene>
<dbReference type="PROSITE" id="PS50138">
    <property type="entry name" value="BRCA2_REPEAT"/>
    <property type="match status" value="1"/>
</dbReference>
<dbReference type="VEuPathDB" id="MicrosporidiaDB:SLOPH_1839"/>
<keyword evidence="2" id="KW-0227">DNA damage</keyword>
<organism evidence="5 6">
    <name type="scientific">Spraguea lophii (strain 42_110)</name>
    <name type="common">Microsporidian parasite</name>
    <dbReference type="NCBI Taxonomy" id="1358809"/>
    <lineage>
        <taxon>Eukaryota</taxon>
        <taxon>Fungi</taxon>
        <taxon>Fungi incertae sedis</taxon>
        <taxon>Microsporidia</taxon>
        <taxon>Spragueidae</taxon>
        <taxon>Spraguea</taxon>
    </lineage>
</organism>
<dbReference type="Gene3D" id="2.40.50.140">
    <property type="entry name" value="Nucleic acid-binding proteins"/>
    <property type="match status" value="2"/>
</dbReference>
<keyword evidence="3" id="KW-0234">DNA repair</keyword>
<reference evidence="6" key="1">
    <citation type="journal article" date="2013" name="PLoS Genet.">
        <title>The genome of Spraguea lophii and the basis of host-microsporidian interactions.</title>
        <authorList>
            <person name="Campbell S.E."/>
            <person name="Williams T.A."/>
            <person name="Yousuf A."/>
            <person name="Soanes D.M."/>
            <person name="Paszkiewicz K.H."/>
            <person name="Williams B.A.P."/>
        </authorList>
    </citation>
    <scope>NUCLEOTIDE SEQUENCE [LARGE SCALE GENOMIC DNA]</scope>
    <source>
        <strain evidence="6">42_110</strain>
    </source>
</reference>
<dbReference type="InterPro" id="IPR015525">
    <property type="entry name" value="BRCA2"/>
</dbReference>
<proteinExistence type="predicted"/>
<evidence type="ECO:0000259" key="4">
    <source>
        <dbReference type="Pfam" id="PF09103"/>
    </source>
</evidence>
<dbReference type="EMBL" id="ATCN01000681">
    <property type="protein sequence ID" value="EPR78596.1"/>
    <property type="molecule type" value="Genomic_DNA"/>
</dbReference>
<evidence type="ECO:0000256" key="1">
    <source>
        <dbReference type="ARBA" id="ARBA00022737"/>
    </source>
</evidence>
<dbReference type="InterPro" id="IPR012340">
    <property type="entry name" value="NA-bd_OB-fold"/>
</dbReference>
<dbReference type="Pfam" id="PF09103">
    <property type="entry name" value="BRCA-2_OB1"/>
    <property type="match status" value="1"/>
</dbReference>
<dbReference type="PANTHER" id="PTHR11289:SF0">
    <property type="entry name" value="BREAST CANCER TYPE 2 SUSCEPTIBILITY PROTEIN"/>
    <property type="match status" value="1"/>
</dbReference>
<keyword evidence="1" id="KW-0677">Repeat</keyword>